<evidence type="ECO:0000256" key="3">
    <source>
        <dbReference type="PROSITE-ProRule" id="PRU01016"/>
    </source>
</evidence>
<dbReference type="Gene3D" id="3.40.50.150">
    <property type="entry name" value="Vaccinia Virus protein VP39"/>
    <property type="match status" value="1"/>
</dbReference>
<dbReference type="PRINTS" id="PR00105">
    <property type="entry name" value="C5METTRFRASE"/>
</dbReference>
<dbReference type="InterPro" id="IPR029063">
    <property type="entry name" value="SAM-dependent_MTases_sf"/>
</dbReference>
<organism evidence="5 6">
    <name type="scientific">Durusdinium trenchii</name>
    <dbReference type="NCBI Taxonomy" id="1381693"/>
    <lineage>
        <taxon>Eukaryota</taxon>
        <taxon>Sar</taxon>
        <taxon>Alveolata</taxon>
        <taxon>Dinophyceae</taxon>
        <taxon>Suessiales</taxon>
        <taxon>Symbiodiniaceae</taxon>
        <taxon>Durusdinium</taxon>
    </lineage>
</organism>
<dbReference type="GO" id="GO:0032259">
    <property type="term" value="P:methylation"/>
    <property type="evidence" value="ECO:0007669"/>
    <property type="project" value="UniProtKB-KW"/>
</dbReference>
<dbReference type="InterPro" id="IPR001525">
    <property type="entry name" value="C5_MeTfrase"/>
</dbReference>
<evidence type="ECO:0000256" key="4">
    <source>
        <dbReference type="SAM" id="MobiDB-lite"/>
    </source>
</evidence>
<comment type="caution">
    <text evidence="5">The sequence shown here is derived from an EMBL/GenBank/DDBJ whole genome shotgun (WGS) entry which is preliminary data.</text>
</comment>
<keyword evidence="3" id="KW-0949">S-adenosyl-L-methionine</keyword>
<protein>
    <submittedName>
        <fullName evidence="5">Probable BsuMI modification methylase subunit YdiP (M2.BsuMI) (Cytosine-specific methyltransferase M2.BsuMI)</fullName>
    </submittedName>
</protein>
<sequence length="475" mass="53039">MSDFGSEIVVISSTCGFVMPVRASVNELSESESEMQQATNQVSRRRPAPVQKRHLKSKEPVQRLADMRWKQSGAVAFPSCATVRNVSRYSTLLTPYRVPLLKAKALNLKVVHTSSSSCSKRQRQTPKSGVFRGSRVFRSWSTIRCFSATVRSSPDPSNRGMADLANRIRWSEAYAKACQTANVQPGVYLTLPAAEWFSGLPENWTSLEGQVCKERFSKMFPDIHSKEGKLGCVSLFSGCGALELGLSRFIWATDYVECNPFAAKVLERRMQEGLLRVGKVHPDVSTFKVPKNTQACGVGGGFPCQGISCGGNQNGLADPRTGLLKKVFDIFDDLPLSRRQFIYLENVKSILSKQEDMKKVMYFLTKACHDRRLKLSWASVSLENVGLPAQRRRTFFFAVADGLKLFQDLPLQPLNKFSQEPFNPLNSLPLHAWLTSKKPTQDDQERLKMLGNVVVPQCAQLAGSILHHVIMCPEK</sequence>
<feature type="active site" evidence="3">
    <location>
        <position position="304"/>
    </location>
</feature>
<feature type="region of interest" description="Disordered" evidence="4">
    <location>
        <begin position="29"/>
        <end position="57"/>
    </location>
</feature>
<evidence type="ECO:0000313" key="6">
    <source>
        <dbReference type="Proteomes" id="UP001642464"/>
    </source>
</evidence>
<comment type="similarity">
    <text evidence="3">Belongs to the class I-like SAM-binding methyltransferase superfamily. C5-methyltransferase family.</text>
</comment>
<dbReference type="SUPFAM" id="SSF53335">
    <property type="entry name" value="S-adenosyl-L-methionine-dependent methyltransferases"/>
    <property type="match status" value="1"/>
</dbReference>
<feature type="compositionally biased region" description="Basic residues" evidence="4">
    <location>
        <begin position="43"/>
        <end position="56"/>
    </location>
</feature>
<keyword evidence="2 3" id="KW-0808">Transferase</keyword>
<accession>A0ABP0RC48</accession>
<dbReference type="EMBL" id="CAXAMM010041239">
    <property type="protein sequence ID" value="CAK9098172.1"/>
    <property type="molecule type" value="Genomic_DNA"/>
</dbReference>
<name>A0ABP0RC48_9DINO</name>
<evidence type="ECO:0000313" key="5">
    <source>
        <dbReference type="EMBL" id="CAK9098172.1"/>
    </source>
</evidence>
<dbReference type="Proteomes" id="UP001642464">
    <property type="component" value="Unassembled WGS sequence"/>
</dbReference>
<evidence type="ECO:0000256" key="2">
    <source>
        <dbReference type="ARBA" id="ARBA00022679"/>
    </source>
</evidence>
<evidence type="ECO:0000256" key="1">
    <source>
        <dbReference type="ARBA" id="ARBA00022603"/>
    </source>
</evidence>
<gene>
    <name evidence="5" type="ORF">SCF082_LOCUS46028</name>
</gene>
<keyword evidence="6" id="KW-1185">Reference proteome</keyword>
<dbReference type="GO" id="GO:0008168">
    <property type="term" value="F:methyltransferase activity"/>
    <property type="evidence" value="ECO:0007669"/>
    <property type="project" value="UniProtKB-KW"/>
</dbReference>
<keyword evidence="1 3" id="KW-0489">Methyltransferase</keyword>
<dbReference type="Pfam" id="PF00145">
    <property type="entry name" value="DNA_methylase"/>
    <property type="match status" value="1"/>
</dbReference>
<dbReference type="PROSITE" id="PS51679">
    <property type="entry name" value="SAM_MT_C5"/>
    <property type="match status" value="1"/>
</dbReference>
<reference evidence="5 6" key="1">
    <citation type="submission" date="2024-02" db="EMBL/GenBank/DDBJ databases">
        <authorList>
            <person name="Chen Y."/>
            <person name="Shah S."/>
            <person name="Dougan E. K."/>
            <person name="Thang M."/>
            <person name="Chan C."/>
        </authorList>
    </citation>
    <scope>NUCLEOTIDE SEQUENCE [LARGE SCALE GENOMIC DNA]</scope>
</reference>
<proteinExistence type="inferred from homology"/>